<dbReference type="SUPFAM" id="SSF53822">
    <property type="entry name" value="Periplasmic binding protein-like I"/>
    <property type="match status" value="1"/>
</dbReference>
<name>A0A150WZ05_9BACT</name>
<dbReference type="OrthoDB" id="827062at2"/>
<organism evidence="1 2">
    <name type="scientific">Roseivirga spongicola</name>
    <dbReference type="NCBI Taxonomy" id="333140"/>
    <lineage>
        <taxon>Bacteria</taxon>
        <taxon>Pseudomonadati</taxon>
        <taxon>Bacteroidota</taxon>
        <taxon>Cytophagia</taxon>
        <taxon>Cytophagales</taxon>
        <taxon>Roseivirgaceae</taxon>
        <taxon>Roseivirga</taxon>
    </lineage>
</organism>
<gene>
    <name evidence="1" type="ORF">AWW68_18430</name>
</gene>
<dbReference type="AlphaFoldDB" id="A0A150WZ05"/>
<keyword evidence="2" id="KW-1185">Reference proteome</keyword>
<dbReference type="STRING" id="333140.AWW68_18430"/>
<reference evidence="1 2" key="1">
    <citation type="submission" date="2016-01" db="EMBL/GenBank/DDBJ databases">
        <title>Genome sequencing of Roseivirga spongicola UST030701-084.</title>
        <authorList>
            <person name="Selvaratnam C."/>
            <person name="Thevarajoo S."/>
            <person name="Goh K.M."/>
            <person name="Ee R."/>
            <person name="Chan K.-G."/>
            <person name="Chong C.S."/>
        </authorList>
    </citation>
    <scope>NUCLEOTIDE SEQUENCE [LARGE SCALE GENOMIC DNA]</scope>
    <source>
        <strain evidence="1 2">UST030701-084</strain>
    </source>
</reference>
<evidence type="ECO:0008006" key="3">
    <source>
        <dbReference type="Google" id="ProtNLM"/>
    </source>
</evidence>
<sequence length="365" mass="40311">MEEITIGILIPNSGIMPMGKQFDRALKKALKAELAETEFEPEILTETVGQGSPVLIEKALDDFFGYHDVDLVAGLVTPKAIEGLVDRFEKRNIPFIMNNLGEHLIPTKGYGDNVLVNSTHLWQHCFAMGQYAAQNLGKKGLILGAMFDSGYAFLNCFQLGLMSVDQDFDHDLKLLQLPQPGKLSEVKEAFDSIDIEAYDFVFPLFCGEEATLFIEEFHARGLNSKTKIVALPFLFAPEKYDLAGLEMISTQNALSNDALWKNTFVSMGDKCGKAIGRVLVENNGKLNVEELKKNLESLDSSVSYDSTQVPKLNSAITILSHKVVSGNNVETKELAQVDGPISENEHIVQSRDALASVWMNSYLAV</sequence>
<dbReference type="Gene3D" id="3.40.50.2300">
    <property type="match status" value="2"/>
</dbReference>
<evidence type="ECO:0000313" key="2">
    <source>
        <dbReference type="Proteomes" id="UP000075606"/>
    </source>
</evidence>
<dbReference type="Proteomes" id="UP000075606">
    <property type="component" value="Unassembled WGS sequence"/>
</dbReference>
<proteinExistence type="predicted"/>
<dbReference type="InterPro" id="IPR028082">
    <property type="entry name" value="Peripla_BP_I"/>
</dbReference>
<dbReference type="EMBL" id="LRPC01000032">
    <property type="protein sequence ID" value="KYG71522.1"/>
    <property type="molecule type" value="Genomic_DNA"/>
</dbReference>
<evidence type="ECO:0000313" key="1">
    <source>
        <dbReference type="EMBL" id="KYG71522.1"/>
    </source>
</evidence>
<dbReference type="RefSeq" id="WP_068225163.1">
    <property type="nucleotide sequence ID" value="NZ_CP139724.1"/>
</dbReference>
<comment type="caution">
    <text evidence="1">The sequence shown here is derived from an EMBL/GenBank/DDBJ whole genome shotgun (WGS) entry which is preliminary data.</text>
</comment>
<protein>
    <recommendedName>
        <fullName evidence="3">Leucine-binding protein domain-containing protein</fullName>
    </recommendedName>
</protein>
<accession>A0A150WZ05</accession>